<dbReference type="STRING" id="1122133.SAMN02745157_1201"/>
<dbReference type="GO" id="GO:0004497">
    <property type="term" value="F:monooxygenase activity"/>
    <property type="evidence" value="ECO:0007669"/>
    <property type="project" value="TreeGrafter"/>
</dbReference>
<dbReference type="RefSeq" id="WP_073051796.1">
    <property type="nucleotide sequence ID" value="NZ_FQUP01000001.1"/>
</dbReference>
<dbReference type="InterPro" id="IPR036188">
    <property type="entry name" value="FAD/NAD-bd_sf"/>
</dbReference>
<accession>A0A1M4XAI1</accession>
<dbReference type="Gene3D" id="3.50.50.60">
    <property type="entry name" value="FAD/NAD(P)-binding domain"/>
    <property type="match status" value="2"/>
</dbReference>
<name>A0A1M4XAI1_9HYPH</name>
<dbReference type="EMBL" id="FQUP01000001">
    <property type="protein sequence ID" value="SHE90519.1"/>
    <property type="molecule type" value="Genomic_DNA"/>
</dbReference>
<gene>
    <name evidence="2" type="ORF">SAMN02745157_1201</name>
</gene>
<sequence length="493" mass="53641">MPLDYSALSSGESALADLTEAARADIAALAYPDKAWVKPVSGPDGDAAADVLIVGGGQSGLTIAAALRREGIANVVVLDQAPAGAEGPWVTFARMPELRTPKITVGMDFGIPNLGVRRWFETRYGRDAWTSLIRLPRTDWMDYLNWYRAVWAIDVENSTVVTDIADAGGLVRVTARQNGAESIRYAKLVVLATGSDGAGAWRVPDFITAALPPDRYDHSNQPIDFTRLKGKAIGILGHGASAFDTAVAALEAGVASVDLCFRRARLPRVNPHRYIENAGIMTHHPLLDDTVRWRIARHFRLNDQPPAWASFERAIAMPGFRMHAGSPWLDMALEDGRIRVTTPATVLHFDHVIPATGQVIDLAARPELNSLHDLVARWQDRFVPPPEEADAGLGQLPYLGDGYEMLPRDPGGPDWVTRVHAFNALSTVSQGPHSTSISGHRHALPRLVRGLTRRLLLDQQHELIAGLEAYADQDLPLPDDFEAALALNGGRPA</sequence>
<proteinExistence type="predicted"/>
<dbReference type="Pfam" id="PF13738">
    <property type="entry name" value="Pyr_redox_3"/>
    <property type="match status" value="1"/>
</dbReference>
<dbReference type="Proteomes" id="UP000184485">
    <property type="component" value="Unassembled WGS sequence"/>
</dbReference>
<protein>
    <submittedName>
        <fullName evidence="2">Predicted flavoprotein CzcO associated with the cation diffusion facilitator CzcD</fullName>
    </submittedName>
</protein>
<dbReference type="PANTHER" id="PTHR43539:SF91">
    <property type="entry name" value="FAD-DEPENDENT URATE HYDROXYLASE"/>
    <property type="match status" value="1"/>
</dbReference>
<reference evidence="2 3" key="1">
    <citation type="submission" date="2016-11" db="EMBL/GenBank/DDBJ databases">
        <authorList>
            <person name="Jaros S."/>
            <person name="Januszkiewicz K."/>
            <person name="Wedrychowicz H."/>
        </authorList>
    </citation>
    <scope>NUCLEOTIDE SEQUENCE [LARGE SCALE GENOMIC DNA]</scope>
    <source>
        <strain evidence="2 3">DSM 19436</strain>
    </source>
</reference>
<evidence type="ECO:0000313" key="3">
    <source>
        <dbReference type="Proteomes" id="UP000184485"/>
    </source>
</evidence>
<dbReference type="AlphaFoldDB" id="A0A1M4XAI1"/>
<evidence type="ECO:0000256" key="1">
    <source>
        <dbReference type="ARBA" id="ARBA00023002"/>
    </source>
</evidence>
<dbReference type="SUPFAM" id="SSF51905">
    <property type="entry name" value="FAD/NAD(P)-binding domain"/>
    <property type="match status" value="1"/>
</dbReference>
<dbReference type="InterPro" id="IPR050982">
    <property type="entry name" value="Auxin_biosynth/cation_transpt"/>
</dbReference>
<dbReference type="PANTHER" id="PTHR43539">
    <property type="entry name" value="FLAVIN-BINDING MONOOXYGENASE-LIKE PROTEIN (AFU_ORTHOLOGUE AFUA_4G09220)"/>
    <property type="match status" value="1"/>
</dbReference>
<organism evidence="2 3">
    <name type="scientific">Kaistia soli DSM 19436</name>
    <dbReference type="NCBI Taxonomy" id="1122133"/>
    <lineage>
        <taxon>Bacteria</taxon>
        <taxon>Pseudomonadati</taxon>
        <taxon>Pseudomonadota</taxon>
        <taxon>Alphaproteobacteria</taxon>
        <taxon>Hyphomicrobiales</taxon>
        <taxon>Kaistiaceae</taxon>
        <taxon>Kaistia</taxon>
    </lineage>
</organism>
<evidence type="ECO:0000313" key="2">
    <source>
        <dbReference type="EMBL" id="SHE90519.1"/>
    </source>
</evidence>
<keyword evidence="3" id="KW-1185">Reference proteome</keyword>
<keyword evidence="1" id="KW-0560">Oxidoreductase</keyword>
<dbReference type="GO" id="GO:0050660">
    <property type="term" value="F:flavin adenine dinucleotide binding"/>
    <property type="evidence" value="ECO:0007669"/>
    <property type="project" value="TreeGrafter"/>
</dbReference>